<proteinExistence type="inferred from homology"/>
<comment type="caution">
    <text evidence="9">The sequence shown here is derived from an EMBL/GenBank/DDBJ whole genome shotgun (WGS) entry which is preliminary data.</text>
</comment>
<organism evidence="9 10">
    <name type="scientific">Mailhella massiliensis</name>
    <dbReference type="NCBI Taxonomy" id="1903261"/>
    <lineage>
        <taxon>Bacteria</taxon>
        <taxon>Pseudomonadati</taxon>
        <taxon>Thermodesulfobacteriota</taxon>
        <taxon>Desulfovibrionia</taxon>
        <taxon>Desulfovibrionales</taxon>
        <taxon>Desulfovibrionaceae</taxon>
        <taxon>Mailhella</taxon>
    </lineage>
</organism>
<feature type="transmembrane region" description="Helical" evidence="8">
    <location>
        <begin position="43"/>
        <end position="65"/>
    </location>
</feature>
<keyword evidence="7 8" id="KW-0472">Membrane</keyword>
<feature type="transmembrane region" description="Helical" evidence="8">
    <location>
        <begin position="96"/>
        <end position="114"/>
    </location>
</feature>
<feature type="transmembrane region" description="Helical" evidence="8">
    <location>
        <begin position="134"/>
        <end position="154"/>
    </location>
</feature>
<dbReference type="RefSeq" id="WP_304122017.1">
    <property type="nucleotide sequence ID" value="NZ_DYZA01000110.1"/>
</dbReference>
<evidence type="ECO:0000256" key="1">
    <source>
        <dbReference type="ARBA" id="ARBA00004651"/>
    </source>
</evidence>
<gene>
    <name evidence="9" type="ORF">K8W16_05790</name>
</gene>
<evidence type="ECO:0000256" key="7">
    <source>
        <dbReference type="ARBA" id="ARBA00023136"/>
    </source>
</evidence>
<name>A0A921AVI9_9BACT</name>
<dbReference type="Proteomes" id="UP000698963">
    <property type="component" value="Unassembled WGS sequence"/>
</dbReference>
<sequence length="246" mass="26274">MNHDLLIIAGAWIIGAFINGLTGMGGTLIALPLISLFLSSKDVILISLISGAMVGLLTLLLYARYIDMKEVLGFWLPALPGIGLGIWTLKVVDITLLELLLCILIVLHIVVQLVQDWLGTCMAPRACMRYICGFAAGFFGGAIGINGPIMAIYASLMCMEKNKARGFFASSTATSLISIGIMACNGLITEHVLSSSSWVAPSAVIGFLCACPLAKRIRQETFHVALLILLGFAALSLFIRILPAFS</sequence>
<reference evidence="9" key="2">
    <citation type="submission" date="2021-09" db="EMBL/GenBank/DDBJ databases">
        <authorList>
            <person name="Gilroy R."/>
        </authorList>
    </citation>
    <scope>NUCLEOTIDE SEQUENCE</scope>
    <source>
        <strain evidence="9">ChiGjej2B2-19336</strain>
    </source>
</reference>
<feature type="transmembrane region" description="Helical" evidence="8">
    <location>
        <begin position="221"/>
        <end position="242"/>
    </location>
</feature>
<accession>A0A921AVI9</accession>
<dbReference type="PANTHER" id="PTHR30269">
    <property type="entry name" value="TRANSMEMBRANE PROTEIN YFCA"/>
    <property type="match status" value="1"/>
</dbReference>
<evidence type="ECO:0000256" key="6">
    <source>
        <dbReference type="ARBA" id="ARBA00022989"/>
    </source>
</evidence>
<evidence type="ECO:0000313" key="9">
    <source>
        <dbReference type="EMBL" id="HJD97137.1"/>
    </source>
</evidence>
<evidence type="ECO:0000256" key="8">
    <source>
        <dbReference type="RuleBase" id="RU363041"/>
    </source>
</evidence>
<keyword evidence="6 8" id="KW-1133">Transmembrane helix</keyword>
<dbReference type="InterPro" id="IPR002781">
    <property type="entry name" value="TM_pro_TauE-like"/>
</dbReference>
<dbReference type="EMBL" id="DYZA01000110">
    <property type="protein sequence ID" value="HJD97137.1"/>
    <property type="molecule type" value="Genomic_DNA"/>
</dbReference>
<feature type="transmembrane region" description="Helical" evidence="8">
    <location>
        <begin position="166"/>
        <end position="189"/>
    </location>
</feature>
<evidence type="ECO:0000313" key="10">
    <source>
        <dbReference type="Proteomes" id="UP000698963"/>
    </source>
</evidence>
<evidence type="ECO:0000256" key="5">
    <source>
        <dbReference type="ARBA" id="ARBA00022692"/>
    </source>
</evidence>
<dbReference type="InterPro" id="IPR052017">
    <property type="entry name" value="TSUP"/>
</dbReference>
<keyword evidence="3" id="KW-0813">Transport</keyword>
<comment type="similarity">
    <text evidence="2 8">Belongs to the 4-toluene sulfonate uptake permease (TSUP) (TC 2.A.102) family.</text>
</comment>
<dbReference type="GO" id="GO:0005886">
    <property type="term" value="C:plasma membrane"/>
    <property type="evidence" value="ECO:0007669"/>
    <property type="project" value="UniProtKB-SubCell"/>
</dbReference>
<feature type="transmembrane region" description="Helical" evidence="8">
    <location>
        <begin position="71"/>
        <end position="89"/>
    </location>
</feature>
<protein>
    <recommendedName>
        <fullName evidence="8">Probable membrane transporter protein</fullName>
    </recommendedName>
</protein>
<dbReference type="AlphaFoldDB" id="A0A921AVI9"/>
<evidence type="ECO:0000256" key="3">
    <source>
        <dbReference type="ARBA" id="ARBA00022448"/>
    </source>
</evidence>
<evidence type="ECO:0000256" key="4">
    <source>
        <dbReference type="ARBA" id="ARBA00022475"/>
    </source>
</evidence>
<reference evidence="9" key="1">
    <citation type="journal article" date="2021" name="PeerJ">
        <title>Extensive microbial diversity within the chicken gut microbiome revealed by metagenomics and culture.</title>
        <authorList>
            <person name="Gilroy R."/>
            <person name="Ravi A."/>
            <person name="Getino M."/>
            <person name="Pursley I."/>
            <person name="Horton D.L."/>
            <person name="Alikhan N.F."/>
            <person name="Baker D."/>
            <person name="Gharbi K."/>
            <person name="Hall N."/>
            <person name="Watson M."/>
            <person name="Adriaenssens E.M."/>
            <person name="Foster-Nyarko E."/>
            <person name="Jarju S."/>
            <person name="Secka A."/>
            <person name="Antonio M."/>
            <person name="Oren A."/>
            <person name="Chaudhuri R.R."/>
            <person name="La Ragione R."/>
            <person name="Hildebrand F."/>
            <person name="Pallen M.J."/>
        </authorList>
    </citation>
    <scope>NUCLEOTIDE SEQUENCE</scope>
    <source>
        <strain evidence="9">ChiGjej2B2-19336</strain>
    </source>
</reference>
<feature type="transmembrane region" description="Helical" evidence="8">
    <location>
        <begin position="6"/>
        <end position="31"/>
    </location>
</feature>
<keyword evidence="5 8" id="KW-0812">Transmembrane</keyword>
<dbReference type="PANTHER" id="PTHR30269:SF37">
    <property type="entry name" value="MEMBRANE TRANSPORTER PROTEIN"/>
    <property type="match status" value="1"/>
</dbReference>
<evidence type="ECO:0000256" key="2">
    <source>
        <dbReference type="ARBA" id="ARBA00009142"/>
    </source>
</evidence>
<keyword evidence="4 8" id="KW-1003">Cell membrane</keyword>
<dbReference type="Pfam" id="PF01925">
    <property type="entry name" value="TauE"/>
    <property type="match status" value="1"/>
</dbReference>
<comment type="subcellular location">
    <subcellularLocation>
        <location evidence="1 8">Cell membrane</location>
        <topology evidence="1 8">Multi-pass membrane protein</topology>
    </subcellularLocation>
</comment>